<evidence type="ECO:0000256" key="6">
    <source>
        <dbReference type="ARBA" id="ARBA00022960"/>
    </source>
</evidence>
<reference evidence="13 14" key="1">
    <citation type="submission" date="2014-09" db="EMBL/GenBank/DDBJ databases">
        <title>Sporocytophaga myxococcoides PG-01 genome sequencing.</title>
        <authorList>
            <person name="Liu L."/>
            <person name="Gao P.J."/>
            <person name="Chen G.J."/>
            <person name="Wang L.S."/>
        </authorList>
    </citation>
    <scope>NUCLEOTIDE SEQUENCE [LARGE SCALE GENOMIC DNA]</scope>
    <source>
        <strain evidence="13 14">PG-01</strain>
    </source>
</reference>
<keyword evidence="7 11" id="KW-0573">Peptidoglycan synthesis</keyword>
<dbReference type="InterPro" id="IPR023346">
    <property type="entry name" value="Lysozyme-like_dom_sf"/>
</dbReference>
<comment type="subcellular location">
    <subcellularLocation>
        <location evidence="11">Cell membrane</location>
        <topology evidence="11">Single-pass membrane protein</topology>
    </subcellularLocation>
</comment>
<keyword evidence="3 11" id="KW-0328">Glycosyltransferase</keyword>
<dbReference type="Pfam" id="PF00912">
    <property type="entry name" value="Transgly"/>
    <property type="match status" value="1"/>
</dbReference>
<dbReference type="PANTHER" id="PTHR30400">
    <property type="entry name" value="MONOFUNCTIONAL BIOSYNTHETIC PEPTIDOGLYCAN TRANSGLYCOSYLASE"/>
    <property type="match status" value="1"/>
</dbReference>
<gene>
    <name evidence="11" type="primary">mtgA</name>
    <name evidence="13" type="ORF">MYP_4686</name>
</gene>
<evidence type="ECO:0000256" key="2">
    <source>
        <dbReference type="ARBA" id="ARBA00022519"/>
    </source>
</evidence>
<dbReference type="EMBL" id="BBLT01000013">
    <property type="protein sequence ID" value="GAL87456.1"/>
    <property type="molecule type" value="Genomic_DNA"/>
</dbReference>
<dbReference type="GO" id="GO:0005886">
    <property type="term" value="C:plasma membrane"/>
    <property type="evidence" value="ECO:0007669"/>
    <property type="project" value="UniProtKB-SubCell"/>
</dbReference>
<keyword evidence="4 11" id="KW-0808">Transferase</keyword>
<dbReference type="GO" id="GO:0016763">
    <property type="term" value="F:pentosyltransferase activity"/>
    <property type="evidence" value="ECO:0007669"/>
    <property type="project" value="InterPro"/>
</dbReference>
<keyword evidence="10 11" id="KW-0961">Cell wall biogenesis/degradation</keyword>
<dbReference type="Gene3D" id="1.10.3810.10">
    <property type="entry name" value="Biosynthetic peptidoglycan transglycosylase-like"/>
    <property type="match status" value="1"/>
</dbReference>
<evidence type="ECO:0000313" key="13">
    <source>
        <dbReference type="EMBL" id="GAL87456.1"/>
    </source>
</evidence>
<organism evidence="13 14">
    <name type="scientific">Sporocytophaga myxococcoides</name>
    <dbReference type="NCBI Taxonomy" id="153721"/>
    <lineage>
        <taxon>Bacteria</taxon>
        <taxon>Pseudomonadati</taxon>
        <taxon>Bacteroidota</taxon>
        <taxon>Cytophagia</taxon>
        <taxon>Cytophagales</taxon>
        <taxon>Cytophagaceae</taxon>
        <taxon>Sporocytophaga</taxon>
    </lineage>
</organism>
<evidence type="ECO:0000256" key="10">
    <source>
        <dbReference type="ARBA" id="ARBA00023316"/>
    </source>
</evidence>
<evidence type="ECO:0000256" key="5">
    <source>
        <dbReference type="ARBA" id="ARBA00022692"/>
    </source>
</evidence>
<keyword evidence="2" id="KW-0997">Cell inner membrane</keyword>
<dbReference type="InterPro" id="IPR011812">
    <property type="entry name" value="Pep_trsgly"/>
</dbReference>
<dbReference type="GO" id="GO:0071555">
    <property type="term" value="P:cell wall organization"/>
    <property type="evidence" value="ECO:0007669"/>
    <property type="project" value="UniProtKB-KW"/>
</dbReference>
<dbReference type="HAMAP" id="MF_00766">
    <property type="entry name" value="PGT_MtgA"/>
    <property type="match status" value="1"/>
</dbReference>
<keyword evidence="5 11" id="KW-0812">Transmembrane</keyword>
<evidence type="ECO:0000256" key="4">
    <source>
        <dbReference type="ARBA" id="ARBA00022679"/>
    </source>
</evidence>
<dbReference type="eggNOG" id="COG0744">
    <property type="taxonomic scope" value="Bacteria"/>
</dbReference>
<keyword evidence="14" id="KW-1185">Reference proteome</keyword>
<evidence type="ECO:0000256" key="3">
    <source>
        <dbReference type="ARBA" id="ARBA00022676"/>
    </source>
</evidence>
<sequence length="190" mass="22151">MIMRCGEQIWNGKPLKLKKDWVPFEEISPNLKRAVIASEDQRFMDHHGFDFDAIKKAMKYNKKGKKKVIGASTISQQVAKNVFLWPSRSWVRKGFEVYFTVLIEIFWSKERILEVYLNIVELGNGVYGAEAASIYYYNINAKKLSKDQAALLAAILPNPLKWSPTKPSMYILKRRNWIRQNMARMGKVEF</sequence>
<evidence type="ECO:0000259" key="12">
    <source>
        <dbReference type="Pfam" id="PF00912"/>
    </source>
</evidence>
<dbReference type="SUPFAM" id="SSF53955">
    <property type="entry name" value="Lysozyme-like"/>
    <property type="match status" value="1"/>
</dbReference>
<dbReference type="InterPro" id="IPR036950">
    <property type="entry name" value="PBP_transglycosylase"/>
</dbReference>
<protein>
    <recommendedName>
        <fullName evidence="11">Biosynthetic peptidoglycan transglycosylase</fullName>
        <ecNumber evidence="11">2.4.99.28</ecNumber>
    </recommendedName>
    <alternativeName>
        <fullName evidence="11">Glycan polymerase</fullName>
    </alternativeName>
    <alternativeName>
        <fullName evidence="11">Peptidoglycan glycosyltransferase MtgA</fullName>
        <shortName evidence="11">PGT</shortName>
    </alternativeName>
</protein>
<dbReference type="NCBIfam" id="TIGR02070">
    <property type="entry name" value="mono_pep_trsgly"/>
    <property type="match status" value="1"/>
</dbReference>
<dbReference type="GO" id="GO:0009252">
    <property type="term" value="P:peptidoglycan biosynthetic process"/>
    <property type="evidence" value="ECO:0007669"/>
    <property type="project" value="UniProtKB-UniRule"/>
</dbReference>
<keyword evidence="9 11" id="KW-0472">Membrane</keyword>
<evidence type="ECO:0000256" key="9">
    <source>
        <dbReference type="ARBA" id="ARBA00023136"/>
    </source>
</evidence>
<dbReference type="EC" id="2.4.99.28" evidence="11"/>
<comment type="caution">
    <text evidence="13">The sequence shown here is derived from an EMBL/GenBank/DDBJ whole genome shotgun (WGS) entry which is preliminary data.</text>
</comment>
<dbReference type="GO" id="GO:0008360">
    <property type="term" value="P:regulation of cell shape"/>
    <property type="evidence" value="ECO:0007669"/>
    <property type="project" value="UniProtKB-KW"/>
</dbReference>
<proteinExistence type="inferred from homology"/>
<evidence type="ECO:0000313" key="14">
    <source>
        <dbReference type="Proteomes" id="UP000030185"/>
    </source>
</evidence>
<keyword evidence="1 11" id="KW-1003">Cell membrane</keyword>
<evidence type="ECO:0000256" key="1">
    <source>
        <dbReference type="ARBA" id="ARBA00022475"/>
    </source>
</evidence>
<evidence type="ECO:0000256" key="11">
    <source>
        <dbReference type="HAMAP-Rule" id="MF_00766"/>
    </source>
</evidence>
<name>A0A098LKD4_9BACT</name>
<dbReference type="AlphaFoldDB" id="A0A098LKD4"/>
<keyword evidence="6 11" id="KW-0133">Cell shape</keyword>
<comment type="function">
    <text evidence="11">Peptidoglycan polymerase that catalyzes glycan chain elongation from lipid-linked precursors.</text>
</comment>
<evidence type="ECO:0000256" key="7">
    <source>
        <dbReference type="ARBA" id="ARBA00022984"/>
    </source>
</evidence>
<dbReference type="InterPro" id="IPR001264">
    <property type="entry name" value="Glyco_trans_51"/>
</dbReference>
<evidence type="ECO:0000256" key="8">
    <source>
        <dbReference type="ARBA" id="ARBA00022989"/>
    </source>
</evidence>
<feature type="domain" description="Glycosyl transferase family 51" evidence="12">
    <location>
        <begin position="17"/>
        <end position="182"/>
    </location>
</feature>
<comment type="similarity">
    <text evidence="11">Belongs to the glycosyltransferase 51 family.</text>
</comment>
<dbReference type="GO" id="GO:0008955">
    <property type="term" value="F:peptidoglycan glycosyltransferase activity"/>
    <property type="evidence" value="ECO:0007669"/>
    <property type="project" value="UniProtKB-UniRule"/>
</dbReference>
<accession>A0A098LKD4</accession>
<dbReference type="PANTHER" id="PTHR30400:SF0">
    <property type="entry name" value="BIOSYNTHETIC PEPTIDOGLYCAN TRANSGLYCOSYLASE"/>
    <property type="match status" value="1"/>
</dbReference>
<dbReference type="STRING" id="153721.MYP_4686"/>
<comment type="catalytic activity">
    <reaction evidence="11">
        <text>[GlcNAc-(1-&gt;4)-Mur2Ac(oyl-L-Ala-gamma-D-Glu-L-Lys-D-Ala-D-Ala)](n)-di-trans,octa-cis-undecaprenyl diphosphate + beta-D-GlcNAc-(1-&gt;4)-Mur2Ac(oyl-L-Ala-gamma-D-Glu-L-Lys-D-Ala-D-Ala)-di-trans,octa-cis-undecaprenyl diphosphate = [GlcNAc-(1-&gt;4)-Mur2Ac(oyl-L-Ala-gamma-D-Glu-L-Lys-D-Ala-D-Ala)](n+1)-di-trans,octa-cis-undecaprenyl diphosphate + di-trans,octa-cis-undecaprenyl diphosphate + H(+)</text>
        <dbReference type="Rhea" id="RHEA:23708"/>
        <dbReference type="Rhea" id="RHEA-COMP:9602"/>
        <dbReference type="Rhea" id="RHEA-COMP:9603"/>
        <dbReference type="ChEBI" id="CHEBI:15378"/>
        <dbReference type="ChEBI" id="CHEBI:58405"/>
        <dbReference type="ChEBI" id="CHEBI:60033"/>
        <dbReference type="ChEBI" id="CHEBI:78435"/>
        <dbReference type="EC" id="2.4.99.28"/>
    </reaction>
</comment>
<comment type="pathway">
    <text evidence="11">Cell wall biogenesis; peptidoglycan biosynthesis.</text>
</comment>
<keyword evidence="8 11" id="KW-1133">Transmembrane helix</keyword>
<dbReference type="Proteomes" id="UP000030185">
    <property type="component" value="Unassembled WGS sequence"/>
</dbReference>
<dbReference type="GO" id="GO:0009274">
    <property type="term" value="C:peptidoglycan-based cell wall"/>
    <property type="evidence" value="ECO:0007669"/>
    <property type="project" value="InterPro"/>
</dbReference>
<dbReference type="UniPathway" id="UPA00219"/>